<accession>A0ABT8G8L4</accession>
<dbReference type="InterPro" id="IPR036196">
    <property type="entry name" value="Ptyr_pPase_sf"/>
</dbReference>
<reference evidence="2" key="1">
    <citation type="submission" date="2023-06" db="EMBL/GenBank/DDBJ databases">
        <title>Sysu t00192.</title>
        <authorList>
            <person name="Gao L."/>
            <person name="Fang B.-Z."/>
            <person name="Li W.-J."/>
        </authorList>
    </citation>
    <scope>NUCLEOTIDE SEQUENCE</scope>
    <source>
        <strain evidence="2">SYSU T00192</strain>
    </source>
</reference>
<dbReference type="EMBL" id="JAUHPW010000004">
    <property type="protein sequence ID" value="MDN4475407.1"/>
    <property type="molecule type" value="Genomic_DNA"/>
</dbReference>
<evidence type="ECO:0000313" key="2">
    <source>
        <dbReference type="EMBL" id="MDN4475407.1"/>
    </source>
</evidence>
<organism evidence="2 3">
    <name type="scientific">Demequina litoralis</name>
    <dbReference type="NCBI Taxonomy" id="3051660"/>
    <lineage>
        <taxon>Bacteria</taxon>
        <taxon>Bacillati</taxon>
        <taxon>Actinomycetota</taxon>
        <taxon>Actinomycetes</taxon>
        <taxon>Micrococcales</taxon>
        <taxon>Demequinaceae</taxon>
        <taxon>Demequina</taxon>
    </lineage>
</organism>
<keyword evidence="3" id="KW-1185">Reference proteome</keyword>
<comment type="caution">
    <text evidence="2">The sequence shown here is derived from an EMBL/GenBank/DDBJ whole genome shotgun (WGS) entry which is preliminary data.</text>
</comment>
<dbReference type="InterPro" id="IPR050438">
    <property type="entry name" value="LMW_PTPase"/>
</dbReference>
<evidence type="ECO:0000313" key="3">
    <source>
        <dbReference type="Proteomes" id="UP001172728"/>
    </source>
</evidence>
<name>A0ABT8G8L4_9MICO</name>
<dbReference type="SMART" id="SM00226">
    <property type="entry name" value="LMWPc"/>
    <property type="match status" value="1"/>
</dbReference>
<dbReference type="PANTHER" id="PTHR11717:SF31">
    <property type="entry name" value="LOW MOLECULAR WEIGHT PROTEIN-TYROSINE-PHOSPHATASE ETP-RELATED"/>
    <property type="match status" value="1"/>
</dbReference>
<gene>
    <name evidence="2" type="ORF">QQX09_05995</name>
</gene>
<dbReference type="RefSeq" id="WP_301131988.1">
    <property type="nucleotide sequence ID" value="NZ_JAUHPW010000004.1"/>
</dbReference>
<evidence type="ECO:0000259" key="1">
    <source>
        <dbReference type="SMART" id="SM00226"/>
    </source>
</evidence>
<protein>
    <submittedName>
        <fullName evidence="2">Low molecular weight phosphatase family protein</fullName>
    </submittedName>
</protein>
<dbReference type="PANTHER" id="PTHR11717">
    <property type="entry name" value="LOW MOLECULAR WEIGHT PROTEIN TYROSINE PHOSPHATASE"/>
    <property type="match status" value="1"/>
</dbReference>
<dbReference type="Proteomes" id="UP001172728">
    <property type="component" value="Unassembled WGS sequence"/>
</dbReference>
<sequence>MPTILTVCTGNICRSPAAELLLAEALRDVADVASAGTHALVGHGIPAPMLSELEADAIDGGTHAGRLLTEAVMRDSDLVITMTAEHRQLAVRTGPFALKRTFTLAELAAAAGTGAALEGATAHERLADIPRAVAAHRHVLAGYELADVPDPYRRDQDAYHEAYTLIRGAVAEIAAWVLDSSD</sequence>
<dbReference type="InterPro" id="IPR023485">
    <property type="entry name" value="Ptyr_pPase"/>
</dbReference>
<dbReference type="Gene3D" id="3.40.50.2300">
    <property type="match status" value="1"/>
</dbReference>
<proteinExistence type="predicted"/>
<dbReference type="Pfam" id="PF01451">
    <property type="entry name" value="LMWPc"/>
    <property type="match status" value="1"/>
</dbReference>
<dbReference type="SUPFAM" id="SSF52788">
    <property type="entry name" value="Phosphotyrosine protein phosphatases I"/>
    <property type="match status" value="1"/>
</dbReference>
<feature type="domain" description="Phosphotyrosine protein phosphatase I" evidence="1">
    <location>
        <begin position="2"/>
        <end position="176"/>
    </location>
</feature>